<dbReference type="InterPro" id="IPR004358">
    <property type="entry name" value="Sig_transdc_His_kin-like_C"/>
</dbReference>
<dbReference type="FunFam" id="3.30.565.10:FF:000006">
    <property type="entry name" value="Sensor histidine kinase WalK"/>
    <property type="match status" value="1"/>
</dbReference>
<dbReference type="SMART" id="SM00387">
    <property type="entry name" value="HATPase_c"/>
    <property type="match status" value="1"/>
</dbReference>
<protein>
    <recommendedName>
        <fullName evidence="3">histidine kinase</fullName>
        <ecNumber evidence="3">2.7.13.3</ecNumber>
    </recommendedName>
</protein>
<evidence type="ECO:0000259" key="15">
    <source>
        <dbReference type="PROSITE" id="PS50110"/>
    </source>
</evidence>
<dbReference type="InterPro" id="IPR003594">
    <property type="entry name" value="HATPase_dom"/>
</dbReference>
<dbReference type="CDD" id="cd00082">
    <property type="entry name" value="HisKA"/>
    <property type="match status" value="1"/>
</dbReference>
<feature type="transmembrane region" description="Helical" evidence="13">
    <location>
        <begin position="20"/>
        <end position="38"/>
    </location>
</feature>
<feature type="transmembrane region" description="Helical" evidence="13">
    <location>
        <begin position="199"/>
        <end position="218"/>
    </location>
</feature>
<keyword evidence="7 13" id="KW-0812">Transmembrane</keyword>
<dbReference type="CDD" id="cd00075">
    <property type="entry name" value="HATPase"/>
    <property type="match status" value="1"/>
</dbReference>
<dbReference type="InterPro" id="IPR036890">
    <property type="entry name" value="HATPase_C_sf"/>
</dbReference>
<keyword evidence="4" id="KW-1003">Cell membrane</keyword>
<evidence type="ECO:0000256" key="5">
    <source>
        <dbReference type="ARBA" id="ARBA00022553"/>
    </source>
</evidence>
<dbReference type="InterPro" id="IPR005467">
    <property type="entry name" value="His_kinase_dom"/>
</dbReference>
<comment type="caution">
    <text evidence="16">The sequence shown here is derived from an EMBL/GenBank/DDBJ whole genome shotgun (WGS) entry which is preliminary data.</text>
</comment>
<dbReference type="Pfam" id="PF02518">
    <property type="entry name" value="HATPase_c"/>
    <property type="match status" value="1"/>
</dbReference>
<dbReference type="GO" id="GO:0000155">
    <property type="term" value="F:phosphorelay sensor kinase activity"/>
    <property type="evidence" value="ECO:0007669"/>
    <property type="project" value="InterPro"/>
</dbReference>
<feature type="domain" description="Histidine kinase" evidence="14">
    <location>
        <begin position="328"/>
        <end position="545"/>
    </location>
</feature>
<feature type="transmembrane region" description="Helical" evidence="13">
    <location>
        <begin position="90"/>
        <end position="112"/>
    </location>
</feature>
<dbReference type="EMBL" id="MFKV01000015">
    <property type="protein sequence ID" value="OGG50310.1"/>
    <property type="molecule type" value="Genomic_DNA"/>
</dbReference>
<reference evidence="16 17" key="1">
    <citation type="journal article" date="2016" name="Nat. Commun.">
        <title>Thousands of microbial genomes shed light on interconnected biogeochemical processes in an aquifer system.</title>
        <authorList>
            <person name="Anantharaman K."/>
            <person name="Brown C.T."/>
            <person name="Hug L.A."/>
            <person name="Sharon I."/>
            <person name="Castelle C.J."/>
            <person name="Probst A.J."/>
            <person name="Thomas B.C."/>
            <person name="Singh A."/>
            <person name="Wilkins M.J."/>
            <person name="Karaoz U."/>
            <person name="Brodie E.L."/>
            <person name="Williams K.H."/>
            <person name="Hubbard S.S."/>
            <person name="Banfield J.F."/>
        </authorList>
    </citation>
    <scope>NUCLEOTIDE SEQUENCE [LARGE SCALE GENOMIC DNA]</scope>
</reference>
<dbReference type="InterPro" id="IPR003661">
    <property type="entry name" value="HisK_dim/P_dom"/>
</dbReference>
<evidence type="ECO:0000256" key="10">
    <source>
        <dbReference type="ARBA" id="ARBA00023136"/>
    </source>
</evidence>
<dbReference type="SUPFAM" id="SSF52172">
    <property type="entry name" value="CheY-like"/>
    <property type="match status" value="1"/>
</dbReference>
<keyword evidence="5 11" id="KW-0597">Phosphoprotein</keyword>
<dbReference type="Pfam" id="PF05231">
    <property type="entry name" value="MASE1"/>
    <property type="match status" value="1"/>
</dbReference>
<keyword evidence="8" id="KW-0418">Kinase</keyword>
<evidence type="ECO:0000259" key="14">
    <source>
        <dbReference type="PROSITE" id="PS50109"/>
    </source>
</evidence>
<dbReference type="SUPFAM" id="SSF55874">
    <property type="entry name" value="ATPase domain of HSP90 chaperone/DNA topoisomerase II/histidine kinase"/>
    <property type="match status" value="1"/>
</dbReference>
<gene>
    <name evidence="16" type="ORF">A2763_01455</name>
</gene>
<feature type="coiled-coil region" evidence="12">
    <location>
        <begin position="291"/>
        <end position="318"/>
    </location>
</feature>
<dbReference type="InterPro" id="IPR001789">
    <property type="entry name" value="Sig_transdc_resp-reg_receiver"/>
</dbReference>
<name>A0A1F6CMP5_9BACT</name>
<dbReference type="PROSITE" id="PS50110">
    <property type="entry name" value="RESPONSE_REGULATORY"/>
    <property type="match status" value="1"/>
</dbReference>
<dbReference type="PANTHER" id="PTHR43547">
    <property type="entry name" value="TWO-COMPONENT HISTIDINE KINASE"/>
    <property type="match status" value="1"/>
</dbReference>
<dbReference type="CDD" id="cd17580">
    <property type="entry name" value="REC_2_DhkD-like"/>
    <property type="match status" value="1"/>
</dbReference>
<dbReference type="SUPFAM" id="SSF47384">
    <property type="entry name" value="Homodimeric domain of signal transducing histidine kinase"/>
    <property type="match status" value="1"/>
</dbReference>
<keyword evidence="10 13" id="KW-0472">Membrane</keyword>
<feature type="domain" description="Response regulatory" evidence="15">
    <location>
        <begin position="568"/>
        <end position="682"/>
    </location>
</feature>
<evidence type="ECO:0000256" key="1">
    <source>
        <dbReference type="ARBA" id="ARBA00000085"/>
    </source>
</evidence>
<organism evidence="16 17">
    <name type="scientific">Candidatus Kaiserbacteria bacterium RIFCSPHIGHO2_01_FULL_54_36</name>
    <dbReference type="NCBI Taxonomy" id="1798482"/>
    <lineage>
        <taxon>Bacteria</taxon>
        <taxon>Candidatus Kaiseribacteriota</taxon>
    </lineage>
</organism>
<keyword evidence="12" id="KW-0175">Coiled coil</keyword>
<accession>A0A1F6CMP5</accession>
<feature type="transmembrane region" description="Helical" evidence="13">
    <location>
        <begin position="166"/>
        <end position="187"/>
    </location>
</feature>
<comment type="catalytic activity">
    <reaction evidence="1">
        <text>ATP + protein L-histidine = ADP + protein N-phospho-L-histidine.</text>
        <dbReference type="EC" id="2.7.13.3"/>
    </reaction>
</comment>
<evidence type="ECO:0000256" key="4">
    <source>
        <dbReference type="ARBA" id="ARBA00022475"/>
    </source>
</evidence>
<dbReference type="SMART" id="SM00388">
    <property type="entry name" value="HisKA"/>
    <property type="match status" value="1"/>
</dbReference>
<dbReference type="SMART" id="SM00448">
    <property type="entry name" value="REC"/>
    <property type="match status" value="1"/>
</dbReference>
<dbReference type="Proteomes" id="UP000178370">
    <property type="component" value="Unassembled WGS sequence"/>
</dbReference>
<evidence type="ECO:0000256" key="12">
    <source>
        <dbReference type="SAM" id="Coils"/>
    </source>
</evidence>
<keyword evidence="9 13" id="KW-1133">Transmembrane helix</keyword>
<evidence type="ECO:0000256" key="7">
    <source>
        <dbReference type="ARBA" id="ARBA00022692"/>
    </source>
</evidence>
<evidence type="ECO:0000256" key="2">
    <source>
        <dbReference type="ARBA" id="ARBA00004651"/>
    </source>
</evidence>
<evidence type="ECO:0000256" key="3">
    <source>
        <dbReference type="ARBA" id="ARBA00012438"/>
    </source>
</evidence>
<proteinExistence type="predicted"/>
<evidence type="ECO:0000313" key="17">
    <source>
        <dbReference type="Proteomes" id="UP000178370"/>
    </source>
</evidence>
<dbReference type="EC" id="2.7.13.3" evidence="3"/>
<dbReference type="STRING" id="1798482.A2763_01455"/>
<sequence length="695" mass="75851">MSRSLEVEYQIESRDPFKQYVQQLAIGVAIFVAYLITARIGLSIHPVNTFATLIWPPTGIALAVLLIYGYRFSPAIALAAFTVNFWMGAGPVVAFFIAIGNTLGPVLGAYFLKNYIGFKPLVSRVRDNVGIVGVAFVGSIVSATIGITSLWLGGSILQGTLAATWVTWWIGDTLGILIFAPLMLKWLHRPVLQRTKFQVIEMWAAIAAVACVSFFVFWSPQTHAYYLFIPLTWAALRTGPRGTTLAVFVSAAIAVSGTLAGFGPFPEEGLIPLQLFVGTMSALFLIFAAVVEERRQTMQRFEGQIGELEQAFERISLEDEAKKEFLAVLAHELRNPLATVLSSVELLKLEGASAANAGAHIQTINDRVHAMASLLEDLLDISRISKKKLKLQKEIVAVAPLIERAVRMVQGLIRSLGHHLTVTKQDSEIFVEVDPIRFEQIVVNLLNNAAKYTDAGGKIMLTVRREGGFAVISVRDSGIGIPHTMLTRIFEPFFQIDRGKPTTEGLGIGLALTHQLVEMHGGTIEAISRGEGYGSEFVVRIPLAVRTEPSAVKMPGKPALKPTKNSLRILVVDDNRAAADGIGRLLELRGHHLSVAYSGAEAIEKATEERPQVIILDIGLPDMDGYEVARALQQKRFSGTLIALTGYGQESDKEKALEAGFHHHLTKPVGLKEIEAVLNKIPGIVHQTPRARIAV</sequence>
<dbReference type="InterPro" id="IPR007895">
    <property type="entry name" value="MASE1"/>
</dbReference>
<dbReference type="AlphaFoldDB" id="A0A1F6CMP5"/>
<feature type="modified residue" description="4-aspartylphosphate" evidence="11">
    <location>
        <position position="617"/>
    </location>
</feature>
<evidence type="ECO:0000256" key="8">
    <source>
        <dbReference type="ARBA" id="ARBA00022777"/>
    </source>
</evidence>
<feature type="transmembrane region" description="Helical" evidence="13">
    <location>
        <begin position="132"/>
        <end position="154"/>
    </location>
</feature>
<dbReference type="PRINTS" id="PR00344">
    <property type="entry name" value="BCTRLSENSOR"/>
</dbReference>
<dbReference type="PANTHER" id="PTHR43547:SF2">
    <property type="entry name" value="HYBRID SIGNAL TRANSDUCTION HISTIDINE KINASE C"/>
    <property type="match status" value="1"/>
</dbReference>
<keyword evidence="6" id="KW-0808">Transferase</keyword>
<dbReference type="InterPro" id="IPR011006">
    <property type="entry name" value="CheY-like_superfamily"/>
</dbReference>
<evidence type="ECO:0000256" key="13">
    <source>
        <dbReference type="SAM" id="Phobius"/>
    </source>
</evidence>
<feature type="transmembrane region" description="Helical" evidence="13">
    <location>
        <begin position="271"/>
        <end position="291"/>
    </location>
</feature>
<feature type="transmembrane region" description="Helical" evidence="13">
    <location>
        <begin position="245"/>
        <end position="265"/>
    </location>
</feature>
<evidence type="ECO:0000313" key="16">
    <source>
        <dbReference type="EMBL" id="OGG50310.1"/>
    </source>
</evidence>
<dbReference type="Gene3D" id="3.30.565.10">
    <property type="entry name" value="Histidine kinase-like ATPase, C-terminal domain"/>
    <property type="match status" value="1"/>
</dbReference>
<dbReference type="InterPro" id="IPR036097">
    <property type="entry name" value="HisK_dim/P_sf"/>
</dbReference>
<dbReference type="PROSITE" id="PS50109">
    <property type="entry name" value="HIS_KIN"/>
    <property type="match status" value="1"/>
</dbReference>
<dbReference type="GO" id="GO:0005886">
    <property type="term" value="C:plasma membrane"/>
    <property type="evidence" value="ECO:0007669"/>
    <property type="project" value="UniProtKB-SubCell"/>
</dbReference>
<evidence type="ECO:0000256" key="11">
    <source>
        <dbReference type="PROSITE-ProRule" id="PRU00169"/>
    </source>
</evidence>
<feature type="transmembrane region" description="Helical" evidence="13">
    <location>
        <begin position="50"/>
        <end position="70"/>
    </location>
</feature>
<dbReference type="Pfam" id="PF00512">
    <property type="entry name" value="HisKA"/>
    <property type="match status" value="1"/>
</dbReference>
<evidence type="ECO:0000256" key="9">
    <source>
        <dbReference type="ARBA" id="ARBA00022989"/>
    </source>
</evidence>
<dbReference type="Gene3D" id="3.40.50.2300">
    <property type="match status" value="1"/>
</dbReference>
<dbReference type="Gene3D" id="1.10.287.130">
    <property type="match status" value="1"/>
</dbReference>
<dbReference type="Pfam" id="PF00072">
    <property type="entry name" value="Response_reg"/>
    <property type="match status" value="1"/>
</dbReference>
<evidence type="ECO:0000256" key="6">
    <source>
        <dbReference type="ARBA" id="ARBA00022679"/>
    </source>
</evidence>
<comment type="subcellular location">
    <subcellularLocation>
        <location evidence="2">Cell membrane</location>
        <topology evidence="2">Multi-pass membrane protein</topology>
    </subcellularLocation>
</comment>